<keyword evidence="2" id="KW-1003">Cell membrane</keyword>
<keyword evidence="6 10" id="KW-1133">Transmembrane helix</keyword>
<evidence type="ECO:0000256" key="1">
    <source>
        <dbReference type="ARBA" id="ARBA00004651"/>
    </source>
</evidence>
<feature type="transmembrane region" description="Helical" evidence="10">
    <location>
        <begin position="21"/>
        <end position="39"/>
    </location>
</feature>
<comment type="subcellular location">
    <subcellularLocation>
        <location evidence="1">Cell membrane</location>
        <topology evidence="1">Multi-pass membrane protein</topology>
    </subcellularLocation>
</comment>
<dbReference type="PANTHER" id="PTHR21137">
    <property type="entry name" value="ODORANT RECEPTOR"/>
    <property type="match status" value="1"/>
</dbReference>
<keyword evidence="9" id="KW-0807">Transducer</keyword>
<evidence type="ECO:0000256" key="3">
    <source>
        <dbReference type="ARBA" id="ARBA00022606"/>
    </source>
</evidence>
<dbReference type="GO" id="GO:0004984">
    <property type="term" value="F:olfactory receptor activity"/>
    <property type="evidence" value="ECO:0007669"/>
    <property type="project" value="InterPro"/>
</dbReference>
<evidence type="ECO:0000256" key="7">
    <source>
        <dbReference type="ARBA" id="ARBA00023136"/>
    </source>
</evidence>
<keyword evidence="3" id="KW-0716">Sensory transduction</keyword>
<name>A0A6J2T0V6_DROLE</name>
<evidence type="ECO:0000256" key="6">
    <source>
        <dbReference type="ARBA" id="ARBA00022989"/>
    </source>
</evidence>
<evidence type="ECO:0000256" key="9">
    <source>
        <dbReference type="ARBA" id="ARBA00023224"/>
    </source>
</evidence>
<dbReference type="OrthoDB" id="6604226at2759"/>
<keyword evidence="8" id="KW-0675">Receptor</keyword>
<dbReference type="Proteomes" id="UP000504634">
    <property type="component" value="Unplaced"/>
</dbReference>
<protein>
    <submittedName>
        <fullName evidence="12">Odorant receptor 42a-like</fullName>
    </submittedName>
</protein>
<evidence type="ECO:0000313" key="11">
    <source>
        <dbReference type="Proteomes" id="UP000504634"/>
    </source>
</evidence>
<dbReference type="RefSeq" id="XP_030368828.1">
    <property type="nucleotide sequence ID" value="XM_030512968.1"/>
</dbReference>
<evidence type="ECO:0000256" key="10">
    <source>
        <dbReference type="SAM" id="Phobius"/>
    </source>
</evidence>
<dbReference type="InterPro" id="IPR004117">
    <property type="entry name" value="7tm6_olfct_rcpt"/>
</dbReference>
<reference evidence="12" key="1">
    <citation type="submission" date="2025-08" db="UniProtKB">
        <authorList>
            <consortium name="RefSeq"/>
        </authorList>
    </citation>
    <scope>IDENTIFICATION</scope>
    <source>
        <strain evidence="12">11010-0011.00</strain>
        <tissue evidence="12">Whole body</tissue>
    </source>
</reference>
<feature type="transmembrane region" description="Helical" evidence="10">
    <location>
        <begin position="76"/>
        <end position="95"/>
    </location>
</feature>
<dbReference type="GeneID" id="115619941"/>
<sequence length="306" mass="35939">MGYISHLNEYMFVEFLSSLQVALNTLASSIKVLIVWAMIHRLDCAIETLDKFDELVTKRPEQGRIHRTVATCNRVVLYYILFYTAYVVSTFFLAVKRGRPPYQNYYPMLDWHANSLNFWLQLTLEFFSTLGKGFQNACVDCYPIVFILPLQTHIRIFSERLRQLGEDLSTPEERYRKLVDCIEYHKTILGYCDVLRPIISGTIFVQFLVLGLVIGFTVFSIMMSDDWGTLADALFESNWIEEEQRYKKTMQYFLQKLQQPIKFMAINVFPISLATNIDMMKFAMSVFAFMQKMRIVEKFSRHPHHA</sequence>
<dbReference type="GO" id="GO:0005886">
    <property type="term" value="C:plasma membrane"/>
    <property type="evidence" value="ECO:0007669"/>
    <property type="project" value="UniProtKB-SubCell"/>
</dbReference>
<organism evidence="11 12">
    <name type="scientific">Drosophila lebanonensis</name>
    <name type="common">Fruit fly</name>
    <name type="synonym">Scaptodrosophila lebanonensis</name>
    <dbReference type="NCBI Taxonomy" id="7225"/>
    <lineage>
        <taxon>Eukaryota</taxon>
        <taxon>Metazoa</taxon>
        <taxon>Ecdysozoa</taxon>
        <taxon>Arthropoda</taxon>
        <taxon>Hexapoda</taxon>
        <taxon>Insecta</taxon>
        <taxon>Pterygota</taxon>
        <taxon>Neoptera</taxon>
        <taxon>Endopterygota</taxon>
        <taxon>Diptera</taxon>
        <taxon>Brachycera</taxon>
        <taxon>Muscomorpha</taxon>
        <taxon>Ephydroidea</taxon>
        <taxon>Drosophilidae</taxon>
        <taxon>Scaptodrosophila</taxon>
    </lineage>
</organism>
<dbReference type="GO" id="GO:0007165">
    <property type="term" value="P:signal transduction"/>
    <property type="evidence" value="ECO:0007669"/>
    <property type="project" value="UniProtKB-KW"/>
</dbReference>
<dbReference type="AlphaFoldDB" id="A0A6J2T0V6"/>
<evidence type="ECO:0000313" key="12">
    <source>
        <dbReference type="RefSeq" id="XP_030368828.1"/>
    </source>
</evidence>
<dbReference type="Pfam" id="PF02949">
    <property type="entry name" value="7tm_6"/>
    <property type="match status" value="1"/>
</dbReference>
<gene>
    <name evidence="12" type="primary">LOC115619941</name>
</gene>
<dbReference type="GO" id="GO:0005549">
    <property type="term" value="F:odorant binding"/>
    <property type="evidence" value="ECO:0007669"/>
    <property type="project" value="InterPro"/>
</dbReference>
<keyword evidence="11" id="KW-1185">Reference proteome</keyword>
<proteinExistence type="predicted"/>
<dbReference type="PANTHER" id="PTHR21137:SF35">
    <property type="entry name" value="ODORANT RECEPTOR 19A-RELATED"/>
    <property type="match status" value="1"/>
</dbReference>
<evidence type="ECO:0000256" key="5">
    <source>
        <dbReference type="ARBA" id="ARBA00022725"/>
    </source>
</evidence>
<keyword evidence="4 10" id="KW-0812">Transmembrane</keyword>
<evidence type="ECO:0000256" key="4">
    <source>
        <dbReference type="ARBA" id="ARBA00022692"/>
    </source>
</evidence>
<evidence type="ECO:0000256" key="8">
    <source>
        <dbReference type="ARBA" id="ARBA00023170"/>
    </source>
</evidence>
<keyword evidence="5" id="KW-0552">Olfaction</keyword>
<keyword evidence="7 10" id="KW-0472">Membrane</keyword>
<accession>A0A6J2T0V6</accession>
<feature type="transmembrane region" description="Helical" evidence="10">
    <location>
        <begin position="203"/>
        <end position="223"/>
    </location>
</feature>
<evidence type="ECO:0000256" key="2">
    <source>
        <dbReference type="ARBA" id="ARBA00022475"/>
    </source>
</evidence>